<accession>A0A1R3T807</accession>
<gene>
    <name evidence="1" type="ORF">PSM36_1911</name>
</gene>
<reference evidence="1 2" key="1">
    <citation type="submission" date="2016-08" db="EMBL/GenBank/DDBJ databases">
        <authorList>
            <person name="Seilhamer J.J."/>
        </authorList>
    </citation>
    <scope>NUCLEOTIDE SEQUENCE [LARGE SCALE GENOMIC DNA]</scope>
    <source>
        <strain evidence="1">M3/6</strain>
    </source>
</reference>
<keyword evidence="2" id="KW-1185">Reference proteome</keyword>
<dbReference type="KEGG" id="psac:PSM36_1911"/>
<dbReference type="STRING" id="1642647.PSM36_1911"/>
<dbReference type="EMBL" id="LT605205">
    <property type="protein sequence ID" value="SCD20727.1"/>
    <property type="molecule type" value="Genomic_DNA"/>
</dbReference>
<name>A0A1R3T807_9BACT</name>
<dbReference type="Proteomes" id="UP000187464">
    <property type="component" value="Chromosome I"/>
</dbReference>
<protein>
    <submittedName>
        <fullName evidence="1">Uncharacterized protein</fullName>
    </submittedName>
</protein>
<organism evidence="1 2">
    <name type="scientific">Proteiniphilum saccharofermentans</name>
    <dbReference type="NCBI Taxonomy" id="1642647"/>
    <lineage>
        <taxon>Bacteria</taxon>
        <taxon>Pseudomonadati</taxon>
        <taxon>Bacteroidota</taxon>
        <taxon>Bacteroidia</taxon>
        <taxon>Bacteroidales</taxon>
        <taxon>Dysgonomonadaceae</taxon>
        <taxon>Proteiniphilum</taxon>
    </lineage>
</organism>
<dbReference type="AlphaFoldDB" id="A0A1R3T807"/>
<dbReference type="RefSeq" id="WP_076930691.1">
    <property type="nucleotide sequence ID" value="NZ_DAMBAO010000043.1"/>
</dbReference>
<evidence type="ECO:0000313" key="1">
    <source>
        <dbReference type="EMBL" id="SCD20727.1"/>
    </source>
</evidence>
<sequence length="76" mass="8702">MRQIIITISEIYLDKLTIVAEQLHREGLIITHLYEFGVIIGAAEEEVIPKIRNYKEVTSLVEDKQISIPPPDSEIQ</sequence>
<proteinExistence type="predicted"/>
<evidence type="ECO:0000313" key="2">
    <source>
        <dbReference type="Proteomes" id="UP000187464"/>
    </source>
</evidence>